<reference evidence="1 2" key="1">
    <citation type="submission" date="2024-04" db="EMBL/GenBank/DDBJ databases">
        <authorList>
            <person name="Waldvogel A.-M."/>
            <person name="Schoenle A."/>
        </authorList>
    </citation>
    <scope>NUCLEOTIDE SEQUENCE [LARGE SCALE GENOMIC DNA]</scope>
</reference>
<dbReference type="Proteomes" id="UP001497482">
    <property type="component" value="Chromosome 15"/>
</dbReference>
<keyword evidence="2" id="KW-1185">Reference proteome</keyword>
<name>A0AAV2K0F7_KNICA</name>
<evidence type="ECO:0000313" key="2">
    <source>
        <dbReference type="Proteomes" id="UP001497482"/>
    </source>
</evidence>
<accession>A0AAV2K0F7</accession>
<dbReference type="EMBL" id="OZ035837">
    <property type="protein sequence ID" value="CAL1581933.1"/>
    <property type="molecule type" value="Genomic_DNA"/>
</dbReference>
<evidence type="ECO:0000313" key="1">
    <source>
        <dbReference type="EMBL" id="CAL1581933.1"/>
    </source>
</evidence>
<gene>
    <name evidence="1" type="ORF">KC01_LOCUS12645</name>
</gene>
<dbReference type="AlphaFoldDB" id="A0AAV2K0F7"/>
<proteinExistence type="predicted"/>
<sequence length="84" mass="9536">MATPSLQDGGGAMLTKKELAQDCRLHSSMQMYANALLWWRIRRKTASRCTLDEFIKREMKQNFTPGVPPVIAALQQLCLGIRRS</sequence>
<organism evidence="1 2">
    <name type="scientific">Knipowitschia caucasica</name>
    <name type="common">Caucasian dwarf goby</name>
    <name type="synonym">Pomatoschistus caucasicus</name>
    <dbReference type="NCBI Taxonomy" id="637954"/>
    <lineage>
        <taxon>Eukaryota</taxon>
        <taxon>Metazoa</taxon>
        <taxon>Chordata</taxon>
        <taxon>Craniata</taxon>
        <taxon>Vertebrata</taxon>
        <taxon>Euteleostomi</taxon>
        <taxon>Actinopterygii</taxon>
        <taxon>Neopterygii</taxon>
        <taxon>Teleostei</taxon>
        <taxon>Neoteleostei</taxon>
        <taxon>Acanthomorphata</taxon>
        <taxon>Gobiaria</taxon>
        <taxon>Gobiiformes</taxon>
        <taxon>Gobioidei</taxon>
        <taxon>Gobiidae</taxon>
        <taxon>Gobiinae</taxon>
        <taxon>Knipowitschia</taxon>
    </lineage>
</organism>
<protein>
    <submittedName>
        <fullName evidence="1">Uncharacterized protein</fullName>
    </submittedName>
</protein>